<reference evidence="2 4" key="1">
    <citation type="journal article" date="2012" name="Nature">
        <title>Algal genomes reveal evolutionary mosaicism and the fate of nucleomorphs.</title>
        <authorList>
            <consortium name="DOE Joint Genome Institute"/>
            <person name="Curtis B.A."/>
            <person name="Tanifuji G."/>
            <person name="Burki F."/>
            <person name="Gruber A."/>
            <person name="Irimia M."/>
            <person name="Maruyama S."/>
            <person name="Arias M.C."/>
            <person name="Ball S.G."/>
            <person name="Gile G.H."/>
            <person name="Hirakawa Y."/>
            <person name="Hopkins J.F."/>
            <person name="Kuo A."/>
            <person name="Rensing S.A."/>
            <person name="Schmutz J."/>
            <person name="Symeonidi A."/>
            <person name="Elias M."/>
            <person name="Eveleigh R.J."/>
            <person name="Herman E.K."/>
            <person name="Klute M.J."/>
            <person name="Nakayama T."/>
            <person name="Obornik M."/>
            <person name="Reyes-Prieto A."/>
            <person name="Armbrust E.V."/>
            <person name="Aves S.J."/>
            <person name="Beiko R.G."/>
            <person name="Coutinho P."/>
            <person name="Dacks J.B."/>
            <person name="Durnford D.G."/>
            <person name="Fast N.M."/>
            <person name="Green B.R."/>
            <person name="Grisdale C.J."/>
            <person name="Hempel F."/>
            <person name="Henrissat B."/>
            <person name="Hoppner M.P."/>
            <person name="Ishida K."/>
            <person name="Kim E."/>
            <person name="Koreny L."/>
            <person name="Kroth P.G."/>
            <person name="Liu Y."/>
            <person name="Malik S.B."/>
            <person name="Maier U.G."/>
            <person name="McRose D."/>
            <person name="Mock T."/>
            <person name="Neilson J.A."/>
            <person name="Onodera N.T."/>
            <person name="Poole A.M."/>
            <person name="Pritham E.J."/>
            <person name="Richards T.A."/>
            <person name="Rocap G."/>
            <person name="Roy S.W."/>
            <person name="Sarai C."/>
            <person name="Schaack S."/>
            <person name="Shirato S."/>
            <person name="Slamovits C.H."/>
            <person name="Spencer D.F."/>
            <person name="Suzuki S."/>
            <person name="Worden A.Z."/>
            <person name="Zauner S."/>
            <person name="Barry K."/>
            <person name="Bell C."/>
            <person name="Bharti A.K."/>
            <person name="Crow J.A."/>
            <person name="Grimwood J."/>
            <person name="Kramer R."/>
            <person name="Lindquist E."/>
            <person name="Lucas S."/>
            <person name="Salamov A."/>
            <person name="McFadden G.I."/>
            <person name="Lane C.E."/>
            <person name="Keeling P.J."/>
            <person name="Gray M.W."/>
            <person name="Grigoriev I.V."/>
            <person name="Archibald J.M."/>
        </authorList>
    </citation>
    <scope>NUCLEOTIDE SEQUENCE</scope>
    <source>
        <strain evidence="2 4">CCMP2712</strain>
    </source>
</reference>
<reference evidence="3" key="3">
    <citation type="submission" date="2015-06" db="UniProtKB">
        <authorList>
            <consortium name="EnsemblProtists"/>
        </authorList>
    </citation>
    <scope>IDENTIFICATION</scope>
</reference>
<dbReference type="HOGENOM" id="CLU_549153_0_0_1"/>
<dbReference type="KEGG" id="gtt:GUITHDRAFT_137466"/>
<name>L1JGN2_GUITC</name>
<dbReference type="RefSeq" id="XP_005834254.1">
    <property type="nucleotide sequence ID" value="XM_005834197.1"/>
</dbReference>
<dbReference type="PaxDb" id="55529-EKX47274"/>
<proteinExistence type="predicted"/>
<evidence type="ECO:0000313" key="4">
    <source>
        <dbReference type="Proteomes" id="UP000011087"/>
    </source>
</evidence>
<evidence type="ECO:0000256" key="1">
    <source>
        <dbReference type="SAM" id="MobiDB-lite"/>
    </source>
</evidence>
<feature type="region of interest" description="Disordered" evidence="1">
    <location>
        <begin position="245"/>
        <end position="268"/>
    </location>
</feature>
<dbReference type="Proteomes" id="UP000011087">
    <property type="component" value="Unassembled WGS sequence"/>
</dbReference>
<keyword evidence="4" id="KW-1185">Reference proteome</keyword>
<protein>
    <submittedName>
        <fullName evidence="2 3">Uncharacterized protein</fullName>
    </submittedName>
</protein>
<evidence type="ECO:0000313" key="2">
    <source>
        <dbReference type="EMBL" id="EKX47274.1"/>
    </source>
</evidence>
<sequence>MLTRLTEVLALSFPSCFVGICPSSWLPLFSQVEEFHLKQLLSGSSLTLVEVIATFKRLESDLKTRIIASFYQVRAGTLGLGASLRLSSLLLDSPQAMTVRTEGSCLVLSLRAMEVKEIFNMTAKTEDLKSLGGEILKALELLDDQSCPVLASLSQLTDLYHKLDGLHSEDGSKVFSPIELARIFTSSTSVMLLFTEFRNDLKLALSEEEIDIQQCIVPLLRRVSCISRGFAQMASFAVQSLSTFERKTRDEEEKPEGARKRPNSEEASSFESFQELTCSLLNGWPQLAQRVKHLIPLLASFATKTEEGEHDFSAEEEEITSSIETSYQALEDVIAMLEAKHELRQLSLTNEALSRGAQEKATDACCSHRRVLFNARAELVSTRVTCEDKVQCQVVLCNDLLFIKPASSSLFSSFTSDNASCLSLRRLLLVGLGDHNLLAIRGFSSHPYAISIIREEDALPELLLSFAEEEDFSKLLSLFAACRQEAEQLASDPYLTE</sequence>
<evidence type="ECO:0000313" key="3">
    <source>
        <dbReference type="EnsemblProtists" id="EKX47274"/>
    </source>
</evidence>
<gene>
    <name evidence="2" type="ORF">GUITHDRAFT_137466</name>
</gene>
<dbReference type="GeneID" id="17303929"/>
<accession>L1JGN2</accession>
<dbReference type="EnsemblProtists" id="EKX47274">
    <property type="protein sequence ID" value="EKX47274"/>
    <property type="gene ID" value="GUITHDRAFT_137466"/>
</dbReference>
<dbReference type="AlphaFoldDB" id="L1JGN2"/>
<reference evidence="4" key="2">
    <citation type="submission" date="2012-11" db="EMBL/GenBank/DDBJ databases">
        <authorList>
            <person name="Kuo A."/>
            <person name="Curtis B.A."/>
            <person name="Tanifuji G."/>
            <person name="Burki F."/>
            <person name="Gruber A."/>
            <person name="Irimia M."/>
            <person name="Maruyama S."/>
            <person name="Arias M.C."/>
            <person name="Ball S.G."/>
            <person name="Gile G.H."/>
            <person name="Hirakawa Y."/>
            <person name="Hopkins J.F."/>
            <person name="Rensing S.A."/>
            <person name="Schmutz J."/>
            <person name="Symeonidi A."/>
            <person name="Elias M."/>
            <person name="Eveleigh R.J."/>
            <person name="Herman E.K."/>
            <person name="Klute M.J."/>
            <person name="Nakayama T."/>
            <person name="Obornik M."/>
            <person name="Reyes-Prieto A."/>
            <person name="Armbrust E.V."/>
            <person name="Aves S.J."/>
            <person name="Beiko R.G."/>
            <person name="Coutinho P."/>
            <person name="Dacks J.B."/>
            <person name="Durnford D.G."/>
            <person name="Fast N.M."/>
            <person name="Green B.R."/>
            <person name="Grisdale C."/>
            <person name="Hempe F."/>
            <person name="Henrissat B."/>
            <person name="Hoppner M.P."/>
            <person name="Ishida K.-I."/>
            <person name="Kim E."/>
            <person name="Koreny L."/>
            <person name="Kroth P.G."/>
            <person name="Liu Y."/>
            <person name="Malik S.-B."/>
            <person name="Maier U.G."/>
            <person name="McRose D."/>
            <person name="Mock T."/>
            <person name="Neilson J.A."/>
            <person name="Onodera N.T."/>
            <person name="Poole A.M."/>
            <person name="Pritham E.J."/>
            <person name="Richards T.A."/>
            <person name="Rocap G."/>
            <person name="Roy S.W."/>
            <person name="Sarai C."/>
            <person name="Schaack S."/>
            <person name="Shirato S."/>
            <person name="Slamovits C.H."/>
            <person name="Spencer D.F."/>
            <person name="Suzuki S."/>
            <person name="Worden A.Z."/>
            <person name="Zauner S."/>
            <person name="Barry K."/>
            <person name="Bell C."/>
            <person name="Bharti A.K."/>
            <person name="Crow J.A."/>
            <person name="Grimwood J."/>
            <person name="Kramer R."/>
            <person name="Lindquist E."/>
            <person name="Lucas S."/>
            <person name="Salamov A."/>
            <person name="McFadden G.I."/>
            <person name="Lane C.E."/>
            <person name="Keeling P.J."/>
            <person name="Gray M.W."/>
            <person name="Grigoriev I.V."/>
            <person name="Archibald J.M."/>
        </authorList>
    </citation>
    <scope>NUCLEOTIDE SEQUENCE</scope>
    <source>
        <strain evidence="4">CCMP2712</strain>
    </source>
</reference>
<feature type="compositionally biased region" description="Basic and acidic residues" evidence="1">
    <location>
        <begin position="245"/>
        <end position="264"/>
    </location>
</feature>
<dbReference type="EMBL" id="JH992990">
    <property type="protein sequence ID" value="EKX47274.1"/>
    <property type="molecule type" value="Genomic_DNA"/>
</dbReference>
<organism evidence="2">
    <name type="scientific">Guillardia theta (strain CCMP2712)</name>
    <name type="common">Cryptophyte</name>
    <dbReference type="NCBI Taxonomy" id="905079"/>
    <lineage>
        <taxon>Eukaryota</taxon>
        <taxon>Cryptophyceae</taxon>
        <taxon>Pyrenomonadales</taxon>
        <taxon>Geminigeraceae</taxon>
        <taxon>Guillardia</taxon>
    </lineage>
</organism>